<dbReference type="Gene3D" id="3.90.950.20">
    <property type="entry name" value="CinA-like"/>
    <property type="match status" value="1"/>
</dbReference>
<reference evidence="4 7" key="2">
    <citation type="submission" date="2019-04" db="EMBL/GenBank/DDBJ databases">
        <title>Crypto-aerobic microbial life in anoxic (sulfidic) marine sediments.</title>
        <authorList>
            <person name="Bhattacharya S."/>
            <person name="Roy C."/>
            <person name="Mondal N."/>
            <person name="Sarkar J."/>
            <person name="Mandal S."/>
            <person name="Rameez M.J."/>
            <person name="Ghosh W."/>
        </authorList>
    </citation>
    <scope>NUCLEOTIDE SEQUENCE [LARGE SCALE GENOMIC DNA]</scope>
    <source>
        <strain evidence="4 7">SBBB</strain>
    </source>
</reference>
<name>A0A031MFD1_9GAMM</name>
<evidence type="ECO:0000313" key="4">
    <source>
        <dbReference type="EMBL" id="TKA92427.1"/>
    </source>
</evidence>
<dbReference type="Proteomes" id="UP000186904">
    <property type="component" value="Unassembled WGS sequence"/>
</dbReference>
<dbReference type="SUPFAM" id="SSF142433">
    <property type="entry name" value="CinA-like"/>
    <property type="match status" value="1"/>
</dbReference>
<evidence type="ECO:0000313" key="5">
    <source>
        <dbReference type="Proteomes" id="UP000186599"/>
    </source>
</evidence>
<dbReference type="STRING" id="653930.SAMN05216589_2597"/>
<evidence type="ECO:0000313" key="6">
    <source>
        <dbReference type="Proteomes" id="UP000186904"/>
    </source>
</evidence>
<gene>
    <name evidence="4" type="ORF">FA869_08570</name>
    <name evidence="3" type="ORF">SAMN04487855_2622</name>
    <name evidence="2" type="ORF">SAMN05216589_2597</name>
</gene>
<dbReference type="RefSeq" id="WP_036990562.1">
    <property type="nucleotide sequence ID" value="NZ_FOGN01000005.1"/>
</dbReference>
<dbReference type="EMBL" id="SWAV01000002">
    <property type="protein sequence ID" value="TKA92427.1"/>
    <property type="molecule type" value="Genomic_DNA"/>
</dbReference>
<dbReference type="OrthoDB" id="9801454at2"/>
<proteinExistence type="predicted"/>
<dbReference type="AlphaFoldDB" id="A0A031MFD1"/>
<evidence type="ECO:0000313" key="7">
    <source>
        <dbReference type="Proteomes" id="UP000305198"/>
    </source>
</evidence>
<evidence type="ECO:0000259" key="1">
    <source>
        <dbReference type="Pfam" id="PF02464"/>
    </source>
</evidence>
<dbReference type="NCBIfam" id="TIGR00199">
    <property type="entry name" value="PncC_domain"/>
    <property type="match status" value="1"/>
</dbReference>
<dbReference type="Proteomes" id="UP000305198">
    <property type="component" value="Unassembled WGS sequence"/>
</dbReference>
<feature type="domain" description="CinA C-terminal" evidence="1">
    <location>
        <begin position="5"/>
        <end position="153"/>
    </location>
</feature>
<protein>
    <submittedName>
        <fullName evidence="2">Amidohydrolase, PncC family</fullName>
    </submittedName>
    <submittedName>
        <fullName evidence="4">CinA family protein</fullName>
    </submittedName>
</protein>
<organism evidence="4 7">
    <name type="scientific">Halopseudomonas bauzanensis</name>
    <dbReference type="NCBI Taxonomy" id="653930"/>
    <lineage>
        <taxon>Bacteria</taxon>
        <taxon>Pseudomonadati</taxon>
        <taxon>Pseudomonadota</taxon>
        <taxon>Gammaproteobacteria</taxon>
        <taxon>Pseudomonadales</taxon>
        <taxon>Pseudomonadaceae</taxon>
        <taxon>Halopseudomonas</taxon>
    </lineage>
</organism>
<accession>A0A031MFD1</accession>
<dbReference type="InterPro" id="IPR036653">
    <property type="entry name" value="CinA-like_C"/>
</dbReference>
<dbReference type="EMBL" id="FOUA01000005">
    <property type="protein sequence ID" value="SFM17338.1"/>
    <property type="molecule type" value="Genomic_DNA"/>
</dbReference>
<keyword evidence="2" id="KW-0378">Hydrolase</keyword>
<evidence type="ECO:0000313" key="3">
    <source>
        <dbReference type="EMBL" id="SFM17338.1"/>
    </source>
</evidence>
<keyword evidence="5" id="KW-1185">Reference proteome</keyword>
<dbReference type="Proteomes" id="UP000186599">
    <property type="component" value="Unassembled WGS sequence"/>
</dbReference>
<dbReference type="EMBL" id="FOGN01000005">
    <property type="protein sequence ID" value="SES18672.1"/>
    <property type="molecule type" value="Genomic_DNA"/>
</dbReference>
<dbReference type="InterPro" id="IPR008136">
    <property type="entry name" value="CinA_C"/>
</dbReference>
<reference evidence="5 6" key="1">
    <citation type="submission" date="2016-10" db="EMBL/GenBank/DDBJ databases">
        <authorList>
            <person name="de Groot N.N."/>
        </authorList>
    </citation>
    <scope>NUCLEOTIDE SEQUENCE [LARGE SCALE GENOMIC DNA]</scope>
    <source>
        <strain evidence="3 5">CGMCC 1.9095</strain>
        <strain evidence="2 6">DSM 22558</strain>
    </source>
</reference>
<evidence type="ECO:0000313" key="2">
    <source>
        <dbReference type="EMBL" id="SES18672.1"/>
    </source>
</evidence>
<dbReference type="GO" id="GO:0016787">
    <property type="term" value="F:hydrolase activity"/>
    <property type="evidence" value="ECO:0007669"/>
    <property type="project" value="UniProtKB-KW"/>
</dbReference>
<dbReference type="Pfam" id="PF02464">
    <property type="entry name" value="CinA"/>
    <property type="match status" value="1"/>
</dbReference>
<sequence>MQNLQQVVDFLKGNNLILATAESCTAGLMASLVADISGSGAVMECGYVVYAVRAKREMLSVSLETIDRFGLTSEEVAREMALGALQRCGAGVTLANTGLAEAEGPMDGVVCFACAMIIGGEQRVLSETCKFDGERNAVREQAARHALLALDRYVNDLRNPAMTQG</sequence>